<keyword evidence="2" id="KW-1185">Reference proteome</keyword>
<sequence>MSNLLSRTFLREKPGAYVDLKEDAFGDMEEGHETEMANFNTEKSLALFFKEVEGMKIGMDRIRHLLLKLQDANDESKTIHKVQPMKALRDWMEDDVQQVLKLAKFIKGKLEELDGANAANRKLPGCGEGTSTERTRTSVTNSQRKKLKNLMADFQLLRERMVGEYRQTIERRYYTVTGQQPDDQTIEKIIETGQSENFFQTAIQEQGRGQVIEIIHEIQERHDTIKGIQRDLLELHGIFLDMAVLVESQEEPLNSIEEQVKRASSVLTVGARHLQTAKKRQRNKRKCTCIAIILLLIIILVVVVTMVVSLKKKK</sequence>
<evidence type="ECO:0000313" key="1">
    <source>
        <dbReference type="EMBL" id="KAJ7551791.1"/>
    </source>
</evidence>
<name>A0ACC2DBX5_DIPCM</name>
<gene>
    <name evidence="1" type="ORF">O6H91_06G028500</name>
</gene>
<reference evidence="2" key="1">
    <citation type="journal article" date="2024" name="Proc. Natl. Acad. Sci. U.S.A.">
        <title>Extraordinary preservation of gene collinearity over three hundred million years revealed in homosporous lycophytes.</title>
        <authorList>
            <person name="Li C."/>
            <person name="Wickell D."/>
            <person name="Kuo L.Y."/>
            <person name="Chen X."/>
            <person name="Nie B."/>
            <person name="Liao X."/>
            <person name="Peng D."/>
            <person name="Ji J."/>
            <person name="Jenkins J."/>
            <person name="Williams M."/>
            <person name="Shu S."/>
            <person name="Plott C."/>
            <person name="Barry K."/>
            <person name="Rajasekar S."/>
            <person name="Grimwood J."/>
            <person name="Han X."/>
            <person name="Sun S."/>
            <person name="Hou Z."/>
            <person name="He W."/>
            <person name="Dai G."/>
            <person name="Sun C."/>
            <person name="Schmutz J."/>
            <person name="Leebens-Mack J.H."/>
            <person name="Li F.W."/>
            <person name="Wang L."/>
        </authorList>
    </citation>
    <scope>NUCLEOTIDE SEQUENCE [LARGE SCALE GENOMIC DNA]</scope>
    <source>
        <strain evidence="2">cv. PW_Plant_1</strain>
    </source>
</reference>
<accession>A0ACC2DBX5</accession>
<proteinExistence type="predicted"/>
<comment type="caution">
    <text evidence="1">The sequence shown here is derived from an EMBL/GenBank/DDBJ whole genome shotgun (WGS) entry which is preliminary data.</text>
</comment>
<protein>
    <submittedName>
        <fullName evidence="1">Uncharacterized protein</fullName>
    </submittedName>
</protein>
<organism evidence="1 2">
    <name type="scientific">Diphasiastrum complanatum</name>
    <name type="common">Issler's clubmoss</name>
    <name type="synonym">Lycopodium complanatum</name>
    <dbReference type="NCBI Taxonomy" id="34168"/>
    <lineage>
        <taxon>Eukaryota</taxon>
        <taxon>Viridiplantae</taxon>
        <taxon>Streptophyta</taxon>
        <taxon>Embryophyta</taxon>
        <taxon>Tracheophyta</taxon>
        <taxon>Lycopodiopsida</taxon>
        <taxon>Lycopodiales</taxon>
        <taxon>Lycopodiaceae</taxon>
        <taxon>Lycopodioideae</taxon>
        <taxon>Diphasiastrum</taxon>
    </lineage>
</organism>
<dbReference type="Proteomes" id="UP001162992">
    <property type="component" value="Chromosome 6"/>
</dbReference>
<dbReference type="EMBL" id="CM055097">
    <property type="protein sequence ID" value="KAJ7551791.1"/>
    <property type="molecule type" value="Genomic_DNA"/>
</dbReference>
<evidence type="ECO:0000313" key="2">
    <source>
        <dbReference type="Proteomes" id="UP001162992"/>
    </source>
</evidence>